<dbReference type="GO" id="GO:0008168">
    <property type="term" value="F:methyltransferase activity"/>
    <property type="evidence" value="ECO:0007669"/>
    <property type="project" value="UniProtKB-KW"/>
</dbReference>
<dbReference type="Proteomes" id="UP001595914">
    <property type="component" value="Unassembled WGS sequence"/>
</dbReference>
<dbReference type="Gene3D" id="3.40.50.150">
    <property type="entry name" value="Vaccinia Virus protein VP39"/>
    <property type="match status" value="1"/>
</dbReference>
<accession>A0ABV9FME0</accession>
<keyword evidence="3" id="KW-0489">Methyltransferase</keyword>
<gene>
    <name evidence="3" type="ORF">ACFO6S_05890</name>
</gene>
<feature type="domain" description="Methyltransferase type 11" evidence="2">
    <location>
        <begin position="145"/>
        <end position="181"/>
    </location>
</feature>
<feature type="region of interest" description="Disordered" evidence="1">
    <location>
        <begin position="1"/>
        <end position="22"/>
    </location>
</feature>
<keyword evidence="4" id="KW-1185">Reference proteome</keyword>
<proteinExistence type="predicted"/>
<dbReference type="Pfam" id="PF08241">
    <property type="entry name" value="Methyltransf_11"/>
    <property type="match status" value="1"/>
</dbReference>
<evidence type="ECO:0000256" key="1">
    <source>
        <dbReference type="SAM" id="MobiDB-lite"/>
    </source>
</evidence>
<dbReference type="EMBL" id="JBHSFO010000002">
    <property type="protein sequence ID" value="MFC4603216.1"/>
    <property type="molecule type" value="Genomic_DNA"/>
</dbReference>
<keyword evidence="3" id="KW-0808">Transferase</keyword>
<feature type="compositionally biased region" description="Low complexity" evidence="1">
    <location>
        <begin position="7"/>
        <end position="22"/>
    </location>
</feature>
<evidence type="ECO:0000259" key="2">
    <source>
        <dbReference type="Pfam" id="PF08241"/>
    </source>
</evidence>
<protein>
    <submittedName>
        <fullName evidence="3">Methyltransferase domain-containing protein</fullName>
    </submittedName>
</protein>
<evidence type="ECO:0000313" key="4">
    <source>
        <dbReference type="Proteomes" id="UP001595914"/>
    </source>
</evidence>
<dbReference type="RefSeq" id="WP_378414984.1">
    <property type="nucleotide sequence ID" value="NZ_JBHSFO010000002.1"/>
</dbReference>
<organism evidence="3 4">
    <name type="scientific">Rhodococcus kronopolitis</name>
    <dbReference type="NCBI Taxonomy" id="1460226"/>
    <lineage>
        <taxon>Bacteria</taxon>
        <taxon>Bacillati</taxon>
        <taxon>Actinomycetota</taxon>
        <taxon>Actinomycetes</taxon>
        <taxon>Mycobacteriales</taxon>
        <taxon>Nocardiaceae</taxon>
        <taxon>Rhodococcus</taxon>
    </lineage>
</organism>
<dbReference type="InterPro" id="IPR013216">
    <property type="entry name" value="Methyltransf_11"/>
</dbReference>
<dbReference type="SUPFAM" id="SSF53335">
    <property type="entry name" value="S-adenosyl-L-methionine-dependent methyltransferases"/>
    <property type="match status" value="1"/>
</dbReference>
<sequence length="251" mass="27040">MSAVRIGADSAAGTGADGTAGTRADSAAGIGAMLVTSRSFEEYVAMFALGTADLSGTVLDCPAGASSFTAGAHRVGTRATACDIAYGNPRAVLDSLRPEVERGNRYIAAHPDGYSDRFFGGPAEHLAHRLAAAELFTHDFLARPESYVHAALPELPFDDRSFDLVLSSHLLFSYADRLDVETHLVYLTELLRVARDQIRIFPLVPTGSSARYPQLGELRELLGARGVDTTVTEVDYEFQRGGTEMLVCRRR</sequence>
<name>A0ABV9FME0_9NOCA</name>
<reference evidence="4" key="1">
    <citation type="journal article" date="2019" name="Int. J. Syst. Evol. Microbiol.">
        <title>The Global Catalogue of Microorganisms (GCM) 10K type strain sequencing project: providing services to taxonomists for standard genome sequencing and annotation.</title>
        <authorList>
            <consortium name="The Broad Institute Genomics Platform"/>
            <consortium name="The Broad Institute Genome Sequencing Center for Infectious Disease"/>
            <person name="Wu L."/>
            <person name="Ma J."/>
        </authorList>
    </citation>
    <scope>NUCLEOTIDE SEQUENCE [LARGE SCALE GENOMIC DNA]</scope>
    <source>
        <strain evidence="4">CCUG 54520</strain>
    </source>
</reference>
<dbReference type="InterPro" id="IPR029063">
    <property type="entry name" value="SAM-dependent_MTases_sf"/>
</dbReference>
<dbReference type="GO" id="GO:0032259">
    <property type="term" value="P:methylation"/>
    <property type="evidence" value="ECO:0007669"/>
    <property type="project" value="UniProtKB-KW"/>
</dbReference>
<comment type="caution">
    <text evidence="3">The sequence shown here is derived from an EMBL/GenBank/DDBJ whole genome shotgun (WGS) entry which is preliminary data.</text>
</comment>
<evidence type="ECO:0000313" key="3">
    <source>
        <dbReference type="EMBL" id="MFC4603216.1"/>
    </source>
</evidence>